<dbReference type="PANTHER" id="PTHR30015">
    <property type="entry name" value="MRR RESTRICTION SYSTEM PROTEIN"/>
    <property type="match status" value="1"/>
</dbReference>
<dbReference type="InterPro" id="IPR052906">
    <property type="entry name" value="Type_IV_Methyl-Rstrct_Enzyme"/>
</dbReference>
<dbReference type="RefSeq" id="WP_150220237.1">
    <property type="nucleotide sequence ID" value="NZ_CP029192.1"/>
</dbReference>
<feature type="domain" description="Restriction endonuclease type IV Mrr" evidence="3">
    <location>
        <begin position="177"/>
        <end position="289"/>
    </location>
</feature>
<dbReference type="Proteomes" id="UP000322927">
    <property type="component" value="Chromosome"/>
</dbReference>
<evidence type="ECO:0000259" key="3">
    <source>
        <dbReference type="Pfam" id="PF04471"/>
    </source>
</evidence>
<dbReference type="OrthoDB" id="5181666at2"/>
<organism evidence="4 5">
    <name type="scientific">Streptomyces venezuelae</name>
    <dbReference type="NCBI Taxonomy" id="54571"/>
    <lineage>
        <taxon>Bacteria</taxon>
        <taxon>Bacillati</taxon>
        <taxon>Actinomycetota</taxon>
        <taxon>Actinomycetes</taxon>
        <taxon>Kitasatosporales</taxon>
        <taxon>Streptomycetaceae</taxon>
        <taxon>Streptomyces</taxon>
    </lineage>
</organism>
<dbReference type="GO" id="GO:0015666">
    <property type="term" value="F:restriction endodeoxyribonuclease activity"/>
    <property type="evidence" value="ECO:0007669"/>
    <property type="project" value="TreeGrafter"/>
</dbReference>
<feature type="coiled-coil region" evidence="1">
    <location>
        <begin position="78"/>
        <end position="105"/>
    </location>
</feature>
<keyword evidence="4" id="KW-0540">Nuclease</keyword>
<dbReference type="Pfam" id="PF04471">
    <property type="entry name" value="Mrr_cat"/>
    <property type="match status" value="1"/>
</dbReference>
<dbReference type="InterPro" id="IPR011856">
    <property type="entry name" value="tRNA_endonuc-like_dom_sf"/>
</dbReference>
<name>A0A5P2C801_STRVZ</name>
<dbReference type="GO" id="GO:0003677">
    <property type="term" value="F:DNA binding"/>
    <property type="evidence" value="ECO:0007669"/>
    <property type="project" value="InterPro"/>
</dbReference>
<keyword evidence="1" id="KW-0175">Coiled coil</keyword>
<evidence type="ECO:0000256" key="2">
    <source>
        <dbReference type="SAM" id="Phobius"/>
    </source>
</evidence>
<evidence type="ECO:0000313" key="4">
    <source>
        <dbReference type="EMBL" id="QES38038.1"/>
    </source>
</evidence>
<dbReference type="Gene3D" id="3.40.1350.10">
    <property type="match status" value="1"/>
</dbReference>
<keyword evidence="2" id="KW-0472">Membrane</keyword>
<sequence>MTRSSRPVRRTNRERRFDLRTTALFFVLVAILLCGTAALVRAAADMVESRPLWIGSLAVVGLSAACLGRSRWRRFSAARVARRAAEVLEEAAERASESLEGTRTRAAAATAGGPVVPLVAGDRFGTEPTLVEEPARIEEPILLEEPTLGAESTLVLDTTETATVVLDAPAAPVDYAALDADAFEQAVADLCVRDACQDVEVVGGACDLGADVLAVTPDGRRIVVQCKRYGEDNKVGSQDLQRFGGTCFTVHEADVAALVTTSDFTAPALAYAEQCGIVCVNGAELQAWCDGTGPSPWDLVAVEA</sequence>
<protein>
    <submittedName>
        <fullName evidence="4">Restriction endonuclease</fullName>
    </submittedName>
</protein>
<accession>A0A5P2C801</accession>
<dbReference type="PANTHER" id="PTHR30015:SF6">
    <property type="entry name" value="SLL1429 PROTEIN"/>
    <property type="match status" value="1"/>
</dbReference>
<dbReference type="InterPro" id="IPR007560">
    <property type="entry name" value="Restrct_endonuc_IV_Mrr"/>
</dbReference>
<evidence type="ECO:0000313" key="5">
    <source>
        <dbReference type="Proteomes" id="UP000322927"/>
    </source>
</evidence>
<keyword evidence="4" id="KW-0255">Endonuclease</keyword>
<dbReference type="InterPro" id="IPR011335">
    <property type="entry name" value="Restrct_endonuc-II-like"/>
</dbReference>
<proteinExistence type="predicted"/>
<feature type="transmembrane region" description="Helical" evidence="2">
    <location>
        <begin position="52"/>
        <end position="72"/>
    </location>
</feature>
<dbReference type="EMBL" id="CP029192">
    <property type="protein sequence ID" value="QES38038.1"/>
    <property type="molecule type" value="Genomic_DNA"/>
</dbReference>
<keyword evidence="4" id="KW-0378">Hydrolase</keyword>
<keyword evidence="2" id="KW-1133">Transmembrane helix</keyword>
<dbReference type="AlphaFoldDB" id="A0A5P2C801"/>
<evidence type="ECO:0000256" key="1">
    <source>
        <dbReference type="SAM" id="Coils"/>
    </source>
</evidence>
<reference evidence="4 5" key="1">
    <citation type="submission" date="2018-05" db="EMBL/GenBank/DDBJ databases">
        <title>Streptomyces venezuelae.</title>
        <authorList>
            <person name="Kim W."/>
            <person name="Lee N."/>
            <person name="Cho B.-K."/>
        </authorList>
    </citation>
    <scope>NUCLEOTIDE SEQUENCE [LARGE SCALE GENOMIC DNA]</scope>
    <source>
        <strain evidence="4 5">ATCC 14584</strain>
    </source>
</reference>
<keyword evidence="2" id="KW-0812">Transmembrane</keyword>
<dbReference type="GO" id="GO:0009307">
    <property type="term" value="P:DNA restriction-modification system"/>
    <property type="evidence" value="ECO:0007669"/>
    <property type="project" value="InterPro"/>
</dbReference>
<gene>
    <name evidence="4" type="ORF">DEJ48_35615</name>
</gene>
<dbReference type="SUPFAM" id="SSF52980">
    <property type="entry name" value="Restriction endonuclease-like"/>
    <property type="match status" value="1"/>
</dbReference>